<feature type="transmembrane region" description="Helical" evidence="6">
    <location>
        <begin position="494"/>
        <end position="516"/>
    </location>
</feature>
<keyword evidence="3 6" id="KW-1133">Transmembrane helix</keyword>
<dbReference type="EMBL" id="LCWV01000012">
    <property type="protein sequence ID" value="PWI69403.1"/>
    <property type="molecule type" value="Genomic_DNA"/>
</dbReference>
<feature type="transmembrane region" description="Helical" evidence="6">
    <location>
        <begin position="244"/>
        <end position="267"/>
    </location>
</feature>
<dbReference type="Proteomes" id="UP000245956">
    <property type="component" value="Unassembled WGS sequence"/>
</dbReference>
<feature type="transmembrane region" description="Helical" evidence="6">
    <location>
        <begin position="153"/>
        <end position="173"/>
    </location>
</feature>
<comment type="subcellular location">
    <subcellularLocation>
        <location evidence="1">Membrane</location>
        <topology evidence="1">Multi-pass membrane protein</topology>
    </subcellularLocation>
</comment>
<feature type="compositionally biased region" description="Polar residues" evidence="5">
    <location>
        <begin position="1"/>
        <end position="10"/>
    </location>
</feature>
<dbReference type="InterPro" id="IPR006603">
    <property type="entry name" value="PQ-loop_rpt"/>
</dbReference>
<feature type="transmembrane region" description="Helical" evidence="6">
    <location>
        <begin position="560"/>
        <end position="580"/>
    </location>
</feature>
<feature type="region of interest" description="Disordered" evidence="5">
    <location>
        <begin position="323"/>
        <end position="365"/>
    </location>
</feature>
<evidence type="ECO:0000313" key="7">
    <source>
        <dbReference type="EMBL" id="PWI69403.1"/>
    </source>
</evidence>
<evidence type="ECO:0000256" key="3">
    <source>
        <dbReference type="ARBA" id="ARBA00022989"/>
    </source>
</evidence>
<feature type="region of interest" description="Disordered" evidence="5">
    <location>
        <begin position="628"/>
        <end position="671"/>
    </location>
</feature>
<name>A0A2U3E4F9_PURLI</name>
<sequence length="693" mass="75336">MAPETSTQTDTRGEAVSPVTSTATSAPPLPHHEQHQHQHQQPPVQEHFAPAMPSTAQHVDHRGSAAIPQQPHQPYVLYPASYGEHYVPYEQSRQADMLRQGHAQGAQVVAPRIIVPETKSWRMTKDVLHVLAMVMSIAGIGIGISLASNSYSGLMGTLVSVPIFGVALIWSLAEMITRATTHWGPGIHPGAHVGMCLILWIAAVIAGGCCATVVAIADDDCESTYRSSRYYDDNCFYGRTRGRFLGLAILLIGLFVAEFILFVGGCIDTNKRNKARSNAPVMIVAQPGMYPHAMMQQQPQQQQPQQPMTQQYFAPQHAYQPQQFNAMPPHAPAPAHARAMPEGSERTREKQPEGTQPAITEFYSPAGPGHAVSAGPFKSVHPSPSSPSLLSPSLPFPASCFRCVTCRLPPRASKKESKKLIPQIVVNARRHHATGLQPSMMMLWAWAGVPLGVYNISEGFNVALRVQPQILTALSLVTWVQCRHYQRKWTVKKSLLAAAPIALAMAGTQAGLILALRALRPMGVRWPATLMAVLSAALLAAGVLRHYWDIYTHRTVRGVSFLFVGIDAAGDVFSLASVFFQGPPPVDVLGVVIYATELVLWMGVLGAGGWYNLRPWVRRKGWLKGGRADQEGVSAEEEEEEEEGERVDGGVTTRRRGEAEGGGIALHDLPSSTSVFRTASAEADVRQRHAASS</sequence>
<evidence type="ECO:0000256" key="6">
    <source>
        <dbReference type="SAM" id="Phobius"/>
    </source>
</evidence>
<accession>A0A2U3E4F9</accession>
<dbReference type="SUPFAM" id="SSF81995">
    <property type="entry name" value="beta-sandwich domain of Sec23/24"/>
    <property type="match status" value="1"/>
</dbReference>
<keyword evidence="4 6" id="KW-0472">Membrane</keyword>
<feature type="transmembrane region" description="Helical" evidence="6">
    <location>
        <begin position="592"/>
        <end position="613"/>
    </location>
</feature>
<comment type="caution">
    <text evidence="7">The sequence shown here is derived from an EMBL/GenBank/DDBJ whole genome shotgun (WGS) entry which is preliminary data.</text>
</comment>
<reference evidence="7 8" key="1">
    <citation type="journal article" date="2016" name="Front. Microbiol.">
        <title>Genome and transcriptome sequences reveal the specific parasitism of the nematophagous Purpureocillium lilacinum 36-1.</title>
        <authorList>
            <person name="Xie J."/>
            <person name="Li S."/>
            <person name="Mo C."/>
            <person name="Xiao X."/>
            <person name="Peng D."/>
            <person name="Wang G."/>
            <person name="Xiao Y."/>
        </authorList>
    </citation>
    <scope>NUCLEOTIDE SEQUENCE [LARGE SCALE GENOMIC DNA]</scope>
    <source>
        <strain evidence="7 8">36-1</strain>
    </source>
</reference>
<gene>
    <name evidence="7" type="ORF">PCL_01050</name>
</gene>
<feature type="transmembrane region" description="Helical" evidence="6">
    <location>
        <begin position="528"/>
        <end position="548"/>
    </location>
</feature>
<proteinExistence type="predicted"/>
<keyword evidence="2 6" id="KW-0812">Transmembrane</keyword>
<evidence type="ECO:0000256" key="4">
    <source>
        <dbReference type="ARBA" id="ARBA00023136"/>
    </source>
</evidence>
<feature type="transmembrane region" description="Helical" evidence="6">
    <location>
        <begin position="193"/>
        <end position="217"/>
    </location>
</feature>
<feature type="region of interest" description="Disordered" evidence="5">
    <location>
        <begin position="1"/>
        <end position="44"/>
    </location>
</feature>
<protein>
    <recommendedName>
        <fullName evidence="9">PQ loop repeat protein</fullName>
    </recommendedName>
</protein>
<dbReference type="AlphaFoldDB" id="A0A2U3E4F9"/>
<dbReference type="GO" id="GO:0016020">
    <property type="term" value="C:membrane"/>
    <property type="evidence" value="ECO:0007669"/>
    <property type="project" value="UniProtKB-SubCell"/>
</dbReference>
<evidence type="ECO:0000313" key="8">
    <source>
        <dbReference type="Proteomes" id="UP000245956"/>
    </source>
</evidence>
<evidence type="ECO:0000256" key="2">
    <source>
        <dbReference type="ARBA" id="ARBA00022692"/>
    </source>
</evidence>
<feature type="compositionally biased region" description="Acidic residues" evidence="5">
    <location>
        <begin position="634"/>
        <end position="645"/>
    </location>
</feature>
<feature type="compositionally biased region" description="Basic and acidic residues" evidence="5">
    <location>
        <begin position="343"/>
        <end position="352"/>
    </location>
</feature>
<evidence type="ECO:0000256" key="1">
    <source>
        <dbReference type="ARBA" id="ARBA00004141"/>
    </source>
</evidence>
<evidence type="ECO:0008006" key="9">
    <source>
        <dbReference type="Google" id="ProtNLM"/>
    </source>
</evidence>
<evidence type="ECO:0000256" key="5">
    <source>
        <dbReference type="SAM" id="MobiDB-lite"/>
    </source>
</evidence>
<organism evidence="7 8">
    <name type="scientific">Purpureocillium lilacinum</name>
    <name type="common">Paecilomyces lilacinus</name>
    <dbReference type="NCBI Taxonomy" id="33203"/>
    <lineage>
        <taxon>Eukaryota</taxon>
        <taxon>Fungi</taxon>
        <taxon>Dikarya</taxon>
        <taxon>Ascomycota</taxon>
        <taxon>Pezizomycotina</taxon>
        <taxon>Sordariomycetes</taxon>
        <taxon>Hypocreomycetidae</taxon>
        <taxon>Hypocreales</taxon>
        <taxon>Ophiocordycipitaceae</taxon>
        <taxon>Purpureocillium</taxon>
    </lineage>
</organism>
<feature type="transmembrane region" description="Helical" evidence="6">
    <location>
        <begin position="127"/>
        <end position="147"/>
    </location>
</feature>
<dbReference type="Pfam" id="PF04193">
    <property type="entry name" value="PQ-loop"/>
    <property type="match status" value="2"/>
</dbReference>